<dbReference type="OrthoDB" id="5867527at2759"/>
<dbReference type="GO" id="GO:0005921">
    <property type="term" value="C:gap junction"/>
    <property type="evidence" value="ECO:0007669"/>
    <property type="project" value="UniProtKB-UniRule"/>
</dbReference>
<reference evidence="10" key="1">
    <citation type="submission" date="2021-01" db="UniProtKB">
        <authorList>
            <consortium name="EnsemblMetazoa"/>
        </authorList>
    </citation>
    <scope>IDENTIFICATION</scope>
</reference>
<comment type="similarity">
    <text evidence="9">Belongs to the pannexin family.</text>
</comment>
<keyword evidence="2 9" id="KW-0813">Transport</keyword>
<dbReference type="EnsemblMetazoa" id="CLYHEMT023154.1">
    <property type="protein sequence ID" value="CLYHEMP023154.1"/>
    <property type="gene ID" value="CLYHEMG023154"/>
</dbReference>
<proteinExistence type="inferred from homology"/>
<feature type="transmembrane region" description="Helical" evidence="9">
    <location>
        <begin position="305"/>
        <end position="330"/>
    </location>
</feature>
<evidence type="ECO:0000313" key="11">
    <source>
        <dbReference type="Proteomes" id="UP000594262"/>
    </source>
</evidence>
<dbReference type="Proteomes" id="UP000594262">
    <property type="component" value="Unplaced"/>
</dbReference>
<sequence length="400" mass="47507">MADVLAKGVGSFMSVKLKVRHDSFTDQVQRIWMTKVFVVSSIIMFSSRFYDQGMGCIVPESVKLPNDFVQNGCWIRGFYIYPYLADHMDQSAYYGIPNELRYTGYSRNDPSSLCVAPRGRQRRGSTSVHESCIPMQKEYFKQFQWMPYCIFVMAFLFYLPYILFRYTITDIVSLRQNLKSPEINADDYICYYFDHRNNSITKQRIRIFFSYAVKILYIIVNMTIFYILDWSTNYRFKSYGNDWFEFSRLDDAMKHDFDWRSEPTPGNRFLPTFALCDLSAVHSKTFSVRSTVVCEVSSFLYFQYIFLLLWLFVIMGMCLSALGFIFHMGYHMFLYWTMKHSRSSNLYNQLTLREMEYLECLRLNDLVLHSRVLKTLIRERVRRSDTSLLVTRDGEHDTIC</sequence>
<evidence type="ECO:0000256" key="2">
    <source>
        <dbReference type="ARBA" id="ARBA00022448"/>
    </source>
</evidence>
<organism evidence="10 11">
    <name type="scientific">Clytia hemisphaerica</name>
    <dbReference type="NCBI Taxonomy" id="252671"/>
    <lineage>
        <taxon>Eukaryota</taxon>
        <taxon>Metazoa</taxon>
        <taxon>Cnidaria</taxon>
        <taxon>Hydrozoa</taxon>
        <taxon>Hydroidolina</taxon>
        <taxon>Leptothecata</taxon>
        <taxon>Obeliida</taxon>
        <taxon>Clytiidae</taxon>
        <taxon>Clytia</taxon>
    </lineage>
</organism>
<evidence type="ECO:0000256" key="1">
    <source>
        <dbReference type="ARBA" id="ARBA00004651"/>
    </source>
</evidence>
<evidence type="ECO:0000256" key="9">
    <source>
        <dbReference type="RuleBase" id="RU010713"/>
    </source>
</evidence>
<comment type="caution">
    <text evidence="9">Lacks conserved residue(s) required for the propagation of feature annotation.</text>
</comment>
<dbReference type="GO" id="GO:0005886">
    <property type="term" value="C:plasma membrane"/>
    <property type="evidence" value="ECO:0007669"/>
    <property type="project" value="UniProtKB-SubCell"/>
</dbReference>
<accession>A0A7M5XHJ6</accession>
<dbReference type="PROSITE" id="PS51013">
    <property type="entry name" value="PANNEXIN"/>
    <property type="match status" value="1"/>
</dbReference>
<feature type="transmembrane region" description="Helical" evidence="9">
    <location>
        <begin position="208"/>
        <end position="228"/>
    </location>
</feature>
<keyword evidence="5 9" id="KW-1133">Transmembrane helix</keyword>
<keyword evidence="11" id="KW-1185">Reference proteome</keyword>
<evidence type="ECO:0000256" key="8">
    <source>
        <dbReference type="ARBA" id="ARBA00023303"/>
    </source>
</evidence>
<dbReference type="GO" id="GO:0034220">
    <property type="term" value="P:monoatomic ion transmembrane transport"/>
    <property type="evidence" value="ECO:0007669"/>
    <property type="project" value="UniProtKB-KW"/>
</dbReference>
<dbReference type="PANTHER" id="PTHR11893">
    <property type="entry name" value="INNEXIN"/>
    <property type="match status" value="1"/>
</dbReference>
<keyword evidence="7 9" id="KW-0472">Membrane</keyword>
<keyword evidence="3" id="KW-1003">Cell membrane</keyword>
<comment type="subcellular location">
    <subcellularLocation>
        <location evidence="1 9">Cell membrane</location>
        <topology evidence="1 9">Multi-pass membrane protein</topology>
    </subcellularLocation>
</comment>
<evidence type="ECO:0000313" key="10">
    <source>
        <dbReference type="EnsemblMetazoa" id="CLYHEMP023154.1"/>
    </source>
</evidence>
<evidence type="ECO:0000256" key="6">
    <source>
        <dbReference type="ARBA" id="ARBA00023065"/>
    </source>
</evidence>
<evidence type="ECO:0000256" key="4">
    <source>
        <dbReference type="ARBA" id="ARBA00022692"/>
    </source>
</evidence>
<gene>
    <name evidence="9" type="primary">inx</name>
</gene>
<feature type="transmembrane region" description="Helical" evidence="9">
    <location>
        <begin position="145"/>
        <end position="164"/>
    </location>
</feature>
<name>A0A7M5XHJ6_9CNID</name>
<comment type="function">
    <text evidence="9">Structural component of the gap junctions.</text>
</comment>
<evidence type="ECO:0000256" key="7">
    <source>
        <dbReference type="ARBA" id="ARBA00023136"/>
    </source>
</evidence>
<dbReference type="Pfam" id="PF00876">
    <property type="entry name" value="Innexin"/>
    <property type="match status" value="1"/>
</dbReference>
<evidence type="ECO:0000256" key="5">
    <source>
        <dbReference type="ARBA" id="ARBA00022989"/>
    </source>
</evidence>
<dbReference type="GO" id="GO:0005243">
    <property type="term" value="F:gap junction channel activity"/>
    <property type="evidence" value="ECO:0007669"/>
    <property type="project" value="TreeGrafter"/>
</dbReference>
<evidence type="ECO:0000256" key="3">
    <source>
        <dbReference type="ARBA" id="ARBA00022475"/>
    </source>
</evidence>
<dbReference type="InterPro" id="IPR000990">
    <property type="entry name" value="Innexin"/>
</dbReference>
<dbReference type="PANTHER" id="PTHR11893:SF36">
    <property type="entry name" value="INNEXIN-5"/>
    <property type="match status" value="1"/>
</dbReference>
<keyword evidence="8 9" id="KW-0407">Ion channel</keyword>
<protein>
    <recommendedName>
        <fullName evidence="9">Innexin</fullName>
    </recommendedName>
</protein>
<dbReference type="AlphaFoldDB" id="A0A7M5XHJ6"/>
<keyword evidence="4 9" id="KW-0812">Transmembrane</keyword>
<keyword evidence="6 9" id="KW-0406">Ion transport</keyword>